<dbReference type="EnsemblPlants" id="KEH19517">
    <property type="protein sequence ID" value="KEH19517"/>
    <property type="gene ID" value="MTR_8g462020"/>
</dbReference>
<dbReference type="HOGENOM" id="CLU_2100558_0_0_1"/>
<protein>
    <submittedName>
        <fullName evidence="2 3">Uncharacterized protein</fullName>
    </submittedName>
</protein>
<evidence type="ECO:0000313" key="4">
    <source>
        <dbReference type="Proteomes" id="UP000002051"/>
    </source>
</evidence>
<reference evidence="3" key="3">
    <citation type="submission" date="2015-04" db="UniProtKB">
        <authorList>
            <consortium name="EnsemblPlants"/>
        </authorList>
    </citation>
    <scope>IDENTIFICATION</scope>
    <source>
        <strain evidence="3">cv. Jemalong A17</strain>
    </source>
</reference>
<accession>A0A072TQ42</accession>
<reference evidence="2 4" key="2">
    <citation type="journal article" date="2014" name="BMC Genomics">
        <title>An improved genome release (version Mt4.0) for the model legume Medicago truncatula.</title>
        <authorList>
            <person name="Tang H."/>
            <person name="Krishnakumar V."/>
            <person name="Bidwell S."/>
            <person name="Rosen B."/>
            <person name="Chan A."/>
            <person name="Zhou S."/>
            <person name="Gentzbittel L."/>
            <person name="Childs K.L."/>
            <person name="Yandell M."/>
            <person name="Gundlach H."/>
            <person name="Mayer K.F."/>
            <person name="Schwartz D.C."/>
            <person name="Town C.D."/>
        </authorList>
    </citation>
    <scope>GENOME REANNOTATION</scope>
    <source>
        <strain evidence="2">A17</strain>
        <strain evidence="3 4">cv. Jemalong A17</strain>
    </source>
</reference>
<evidence type="ECO:0000256" key="1">
    <source>
        <dbReference type="SAM" id="MobiDB-lite"/>
    </source>
</evidence>
<dbReference type="AlphaFoldDB" id="A0A072TQ42"/>
<organism evidence="2 4">
    <name type="scientific">Medicago truncatula</name>
    <name type="common">Barrel medic</name>
    <name type="synonym">Medicago tribuloides</name>
    <dbReference type="NCBI Taxonomy" id="3880"/>
    <lineage>
        <taxon>Eukaryota</taxon>
        <taxon>Viridiplantae</taxon>
        <taxon>Streptophyta</taxon>
        <taxon>Embryophyta</taxon>
        <taxon>Tracheophyta</taxon>
        <taxon>Spermatophyta</taxon>
        <taxon>Magnoliopsida</taxon>
        <taxon>eudicotyledons</taxon>
        <taxon>Gunneridae</taxon>
        <taxon>Pentapetalae</taxon>
        <taxon>rosids</taxon>
        <taxon>fabids</taxon>
        <taxon>Fabales</taxon>
        <taxon>Fabaceae</taxon>
        <taxon>Papilionoideae</taxon>
        <taxon>50 kb inversion clade</taxon>
        <taxon>NPAAA clade</taxon>
        <taxon>Hologalegina</taxon>
        <taxon>IRL clade</taxon>
        <taxon>Trifolieae</taxon>
        <taxon>Medicago</taxon>
    </lineage>
</organism>
<dbReference type="EMBL" id="CM001224">
    <property type="protein sequence ID" value="KEH19517.1"/>
    <property type="molecule type" value="Genomic_DNA"/>
</dbReference>
<evidence type="ECO:0000313" key="3">
    <source>
        <dbReference type="EnsemblPlants" id="KEH19517"/>
    </source>
</evidence>
<sequence>MTTISHPVTYQSPKTLEPPLLIFFNTCNIHTSSILITLTNPINNNDTSVFINDYNSSFNNTQQHQPQQLSQQHLQHQLAQQHLQQQQRGPHKHPRLDSQLKNAKLWKLSAHTRYGE</sequence>
<gene>
    <name evidence="2" type="ordered locus">MTR_8g462020</name>
</gene>
<keyword evidence="4" id="KW-1185">Reference proteome</keyword>
<feature type="region of interest" description="Disordered" evidence="1">
    <location>
        <begin position="57"/>
        <end position="104"/>
    </location>
</feature>
<name>A0A072TQ42_MEDTR</name>
<reference evidence="2 4" key="1">
    <citation type="journal article" date="2011" name="Nature">
        <title>The Medicago genome provides insight into the evolution of rhizobial symbioses.</title>
        <authorList>
            <person name="Young N.D."/>
            <person name="Debelle F."/>
            <person name="Oldroyd G.E."/>
            <person name="Geurts R."/>
            <person name="Cannon S.B."/>
            <person name="Udvardi M.K."/>
            <person name="Benedito V.A."/>
            <person name="Mayer K.F."/>
            <person name="Gouzy J."/>
            <person name="Schoof H."/>
            <person name="Van de Peer Y."/>
            <person name="Proost S."/>
            <person name="Cook D.R."/>
            <person name="Meyers B.C."/>
            <person name="Spannagl M."/>
            <person name="Cheung F."/>
            <person name="De Mita S."/>
            <person name="Krishnakumar V."/>
            <person name="Gundlach H."/>
            <person name="Zhou S."/>
            <person name="Mudge J."/>
            <person name="Bharti A.K."/>
            <person name="Murray J.D."/>
            <person name="Naoumkina M.A."/>
            <person name="Rosen B."/>
            <person name="Silverstein K.A."/>
            <person name="Tang H."/>
            <person name="Rombauts S."/>
            <person name="Zhao P.X."/>
            <person name="Zhou P."/>
            <person name="Barbe V."/>
            <person name="Bardou P."/>
            <person name="Bechner M."/>
            <person name="Bellec A."/>
            <person name="Berger A."/>
            <person name="Berges H."/>
            <person name="Bidwell S."/>
            <person name="Bisseling T."/>
            <person name="Choisne N."/>
            <person name="Couloux A."/>
            <person name="Denny R."/>
            <person name="Deshpande S."/>
            <person name="Dai X."/>
            <person name="Doyle J.J."/>
            <person name="Dudez A.M."/>
            <person name="Farmer A.D."/>
            <person name="Fouteau S."/>
            <person name="Franken C."/>
            <person name="Gibelin C."/>
            <person name="Gish J."/>
            <person name="Goldstein S."/>
            <person name="Gonzalez A.J."/>
            <person name="Green P.J."/>
            <person name="Hallab A."/>
            <person name="Hartog M."/>
            <person name="Hua A."/>
            <person name="Humphray S.J."/>
            <person name="Jeong D.H."/>
            <person name="Jing Y."/>
            <person name="Jocker A."/>
            <person name="Kenton S.M."/>
            <person name="Kim D.J."/>
            <person name="Klee K."/>
            <person name="Lai H."/>
            <person name="Lang C."/>
            <person name="Lin S."/>
            <person name="Macmil S.L."/>
            <person name="Magdelenat G."/>
            <person name="Matthews L."/>
            <person name="McCorrison J."/>
            <person name="Monaghan E.L."/>
            <person name="Mun J.H."/>
            <person name="Najar F.Z."/>
            <person name="Nicholson C."/>
            <person name="Noirot C."/>
            <person name="O'Bleness M."/>
            <person name="Paule C.R."/>
            <person name="Poulain J."/>
            <person name="Prion F."/>
            <person name="Qin B."/>
            <person name="Qu C."/>
            <person name="Retzel E.F."/>
            <person name="Riddle C."/>
            <person name="Sallet E."/>
            <person name="Samain S."/>
            <person name="Samson N."/>
            <person name="Sanders I."/>
            <person name="Saurat O."/>
            <person name="Scarpelli C."/>
            <person name="Schiex T."/>
            <person name="Segurens B."/>
            <person name="Severin A.J."/>
            <person name="Sherrier D.J."/>
            <person name="Shi R."/>
            <person name="Sims S."/>
            <person name="Singer S.R."/>
            <person name="Sinharoy S."/>
            <person name="Sterck L."/>
            <person name="Viollet A."/>
            <person name="Wang B.B."/>
            <person name="Wang K."/>
            <person name="Wang M."/>
            <person name="Wang X."/>
            <person name="Warfsmann J."/>
            <person name="Weissenbach J."/>
            <person name="White D.D."/>
            <person name="White J.D."/>
            <person name="Wiley G.B."/>
            <person name="Wincker P."/>
            <person name="Xing Y."/>
            <person name="Yang L."/>
            <person name="Yao Z."/>
            <person name="Ying F."/>
            <person name="Zhai J."/>
            <person name="Zhou L."/>
            <person name="Zuber A."/>
            <person name="Denarie J."/>
            <person name="Dixon R.A."/>
            <person name="May G.D."/>
            <person name="Schwartz D.C."/>
            <person name="Rogers J."/>
            <person name="Quetier F."/>
            <person name="Town C.D."/>
            <person name="Roe B.A."/>
        </authorList>
    </citation>
    <scope>NUCLEOTIDE SEQUENCE [LARGE SCALE GENOMIC DNA]</scope>
    <source>
        <strain evidence="2">A17</strain>
        <strain evidence="3 4">cv. Jemalong A17</strain>
    </source>
</reference>
<dbReference type="Proteomes" id="UP000002051">
    <property type="component" value="Chromosome 8"/>
</dbReference>
<evidence type="ECO:0000313" key="2">
    <source>
        <dbReference type="EMBL" id="KEH19517.1"/>
    </source>
</evidence>
<proteinExistence type="predicted"/>
<feature type="compositionally biased region" description="Low complexity" evidence="1">
    <location>
        <begin position="62"/>
        <end position="87"/>
    </location>
</feature>